<sequence>MKNAGHNRVNSSFSTRWNQGS</sequence>
<reference evidence="2" key="1">
    <citation type="submission" date="2014-09" db="EMBL/GenBank/DDBJ databases">
        <authorList>
            <person name="Magalhaes I.L.F."/>
            <person name="Oliveira U."/>
            <person name="Santos F.R."/>
            <person name="Vidigal T.H.D.A."/>
            <person name="Brescovit A.D."/>
            <person name="Santos A.J."/>
        </authorList>
    </citation>
    <scope>NUCLEOTIDE SEQUENCE</scope>
    <source>
        <tissue evidence="2">Shoot tissue taken approximately 20 cm above the soil surface</tissue>
    </source>
</reference>
<evidence type="ECO:0000313" key="2">
    <source>
        <dbReference type="EMBL" id="JAE15409.1"/>
    </source>
</evidence>
<feature type="compositionally biased region" description="Polar residues" evidence="1">
    <location>
        <begin position="8"/>
        <end position="21"/>
    </location>
</feature>
<feature type="region of interest" description="Disordered" evidence="1">
    <location>
        <begin position="1"/>
        <end position="21"/>
    </location>
</feature>
<organism evidence="2">
    <name type="scientific">Arundo donax</name>
    <name type="common">Giant reed</name>
    <name type="synonym">Donax arundinaceus</name>
    <dbReference type="NCBI Taxonomy" id="35708"/>
    <lineage>
        <taxon>Eukaryota</taxon>
        <taxon>Viridiplantae</taxon>
        <taxon>Streptophyta</taxon>
        <taxon>Embryophyta</taxon>
        <taxon>Tracheophyta</taxon>
        <taxon>Spermatophyta</taxon>
        <taxon>Magnoliopsida</taxon>
        <taxon>Liliopsida</taxon>
        <taxon>Poales</taxon>
        <taxon>Poaceae</taxon>
        <taxon>PACMAD clade</taxon>
        <taxon>Arundinoideae</taxon>
        <taxon>Arundineae</taxon>
        <taxon>Arundo</taxon>
    </lineage>
</organism>
<dbReference type="AlphaFoldDB" id="A0A0A9FVY9"/>
<name>A0A0A9FVY9_ARUDO</name>
<evidence type="ECO:0000256" key="1">
    <source>
        <dbReference type="SAM" id="MobiDB-lite"/>
    </source>
</evidence>
<accession>A0A0A9FVY9</accession>
<dbReference type="EMBL" id="GBRH01182487">
    <property type="protein sequence ID" value="JAE15409.1"/>
    <property type="molecule type" value="Transcribed_RNA"/>
</dbReference>
<proteinExistence type="predicted"/>
<reference evidence="2" key="2">
    <citation type="journal article" date="2015" name="Data Brief">
        <title>Shoot transcriptome of the giant reed, Arundo donax.</title>
        <authorList>
            <person name="Barrero R.A."/>
            <person name="Guerrero F.D."/>
            <person name="Moolhuijzen P."/>
            <person name="Goolsby J.A."/>
            <person name="Tidwell J."/>
            <person name="Bellgard S.E."/>
            <person name="Bellgard M.I."/>
        </authorList>
    </citation>
    <scope>NUCLEOTIDE SEQUENCE</scope>
    <source>
        <tissue evidence="2">Shoot tissue taken approximately 20 cm above the soil surface</tissue>
    </source>
</reference>
<protein>
    <submittedName>
        <fullName evidence="2">Uncharacterized protein</fullName>
    </submittedName>
</protein>